<evidence type="ECO:0000259" key="2">
    <source>
        <dbReference type="Pfam" id="PF01368"/>
    </source>
</evidence>
<dbReference type="InterPro" id="IPR001667">
    <property type="entry name" value="DDH_dom"/>
</dbReference>
<dbReference type="InterPro" id="IPR038763">
    <property type="entry name" value="DHH_sf"/>
</dbReference>
<evidence type="ECO:0000256" key="1">
    <source>
        <dbReference type="SAM" id="Coils"/>
    </source>
</evidence>
<reference evidence="3 4" key="1">
    <citation type="submission" date="2024-02" db="EMBL/GenBank/DDBJ databases">
        <title>Bacterial strain from lacustrine sediment.</title>
        <authorList>
            <person name="Petit C."/>
            <person name="Fadhlaoui K."/>
        </authorList>
    </citation>
    <scope>NUCLEOTIDE SEQUENCE [LARGE SCALE GENOMIC DNA]</scope>
    <source>
        <strain evidence="3 4">IPX-CK</strain>
    </source>
</reference>
<protein>
    <submittedName>
        <fullName evidence="3">DHH family phosphoesterase</fullName>
    </submittedName>
</protein>
<dbReference type="RefSeq" id="WP_342759973.1">
    <property type="nucleotide sequence ID" value="NZ_CP146256.1"/>
</dbReference>
<organism evidence="3 4">
    <name type="scientific">Kineothrix sedimenti</name>
    <dbReference type="NCBI Taxonomy" id="3123317"/>
    <lineage>
        <taxon>Bacteria</taxon>
        <taxon>Bacillati</taxon>
        <taxon>Bacillota</taxon>
        <taxon>Clostridia</taxon>
        <taxon>Lachnospirales</taxon>
        <taxon>Lachnospiraceae</taxon>
        <taxon>Kineothrix</taxon>
    </lineage>
</organism>
<name>A0ABZ3F477_9FIRM</name>
<dbReference type="PANTHER" id="PTHR30255:SF2">
    <property type="entry name" value="SINGLE-STRANDED-DNA-SPECIFIC EXONUCLEASE RECJ"/>
    <property type="match status" value="1"/>
</dbReference>
<dbReference type="Gene3D" id="3.90.1640.30">
    <property type="match status" value="1"/>
</dbReference>
<dbReference type="Gene3D" id="3.10.310.30">
    <property type="match status" value="1"/>
</dbReference>
<keyword evidence="1" id="KW-0175">Coiled coil</keyword>
<feature type="domain" description="DDH" evidence="2">
    <location>
        <begin position="74"/>
        <end position="213"/>
    </location>
</feature>
<dbReference type="PANTHER" id="PTHR30255">
    <property type="entry name" value="SINGLE-STRANDED-DNA-SPECIFIC EXONUCLEASE RECJ"/>
    <property type="match status" value="1"/>
</dbReference>
<keyword evidence="4" id="KW-1185">Reference proteome</keyword>
<dbReference type="Pfam" id="PF01368">
    <property type="entry name" value="DHH"/>
    <property type="match status" value="1"/>
</dbReference>
<sequence>MMKAKTTYNVISDCRGMCENEIINTIISDRGIKDVEHFLNPNEGDLLPLDSLENVDMARKIVENGIDCGFHFGILWDTDTDGATSGAIMTRYLMNFTKAVSPFINEGKSHGLIGQDIDRFNDCDIVIIVDSLDKDITQYRELVSRGKEVVVLDHHAIDQDVPYDEYITLVSSQRNYDNLNLSGAGVVWKFCKYLDQYFMEDYADDYVDLAACGLVADMMDVSENSMENRYIIEIGLDRMINPAIKKIVGSFPFNSTAISFSIAPLINAANRMNRNVTAMNAFLADDNKEVLKYIKELKKCKEEQNEEVEKLMDNIIVQADGQLDKKVISIFINSENGISGLIGNKLLERYQRPLLILKEIEIDGEKYYAGSARAIGIDDFRKLCNETGVAEANGHELAFGIQVKAKKYGDFISKLEESLENIEIKMARTVDIELDISDITRDLIDKIKTIDKISGTGFKPITVKVSDITEYEVGSMSQGKHLVLKPTDYLQLIKWNWNGSFDDMEDNAILEEPITVIGKLDSGWLGRTFSLKIICDEVKVVA</sequence>
<feature type="coiled-coil region" evidence="1">
    <location>
        <begin position="283"/>
        <end position="318"/>
    </location>
</feature>
<dbReference type="SUPFAM" id="SSF64182">
    <property type="entry name" value="DHH phosphoesterases"/>
    <property type="match status" value="1"/>
</dbReference>
<proteinExistence type="predicted"/>
<dbReference type="EMBL" id="CP146256">
    <property type="protein sequence ID" value="XAH76393.1"/>
    <property type="molecule type" value="Genomic_DNA"/>
</dbReference>
<accession>A0ABZ3F477</accession>
<evidence type="ECO:0000313" key="3">
    <source>
        <dbReference type="EMBL" id="XAH76393.1"/>
    </source>
</evidence>
<dbReference type="InterPro" id="IPR051673">
    <property type="entry name" value="SSDNA_exonuclease_RecJ"/>
</dbReference>
<gene>
    <name evidence="3" type="ORF">V6984_09455</name>
</gene>
<evidence type="ECO:0000313" key="4">
    <source>
        <dbReference type="Proteomes" id="UP001451571"/>
    </source>
</evidence>
<dbReference type="Proteomes" id="UP001451571">
    <property type="component" value="Chromosome"/>
</dbReference>